<evidence type="ECO:0000313" key="2">
    <source>
        <dbReference type="EnsemblPlants" id="Ma05_p00930.1"/>
    </source>
</evidence>
<evidence type="ECO:0000313" key="3">
    <source>
        <dbReference type="Proteomes" id="UP000012960"/>
    </source>
</evidence>
<sequence>MFLYQRSECKGNFLCGCMESPTPSMHGKPDSINPRKGCMHHLHSGHLLCFAGWR</sequence>
<dbReference type="InParanoid" id="A0A804IZH6"/>
<keyword evidence="3" id="KW-1185">Reference proteome</keyword>
<evidence type="ECO:0000313" key="1">
    <source>
        <dbReference type="EMBL" id="CAG1837143.1"/>
    </source>
</evidence>
<organism evidence="2 3">
    <name type="scientific">Musa acuminata subsp. malaccensis</name>
    <name type="common">Wild banana</name>
    <name type="synonym">Musa malaccensis</name>
    <dbReference type="NCBI Taxonomy" id="214687"/>
    <lineage>
        <taxon>Eukaryota</taxon>
        <taxon>Viridiplantae</taxon>
        <taxon>Streptophyta</taxon>
        <taxon>Embryophyta</taxon>
        <taxon>Tracheophyta</taxon>
        <taxon>Spermatophyta</taxon>
        <taxon>Magnoliopsida</taxon>
        <taxon>Liliopsida</taxon>
        <taxon>Zingiberales</taxon>
        <taxon>Musaceae</taxon>
        <taxon>Musa</taxon>
    </lineage>
</organism>
<dbReference type="EnsemblPlants" id="Ma05_t00930.1">
    <property type="protein sequence ID" value="Ma05_p00930.1"/>
    <property type="gene ID" value="Ma05_g00930"/>
</dbReference>
<reference evidence="1" key="1">
    <citation type="submission" date="2021-03" db="EMBL/GenBank/DDBJ databases">
        <authorList>
            <consortium name="Genoscope - CEA"/>
            <person name="William W."/>
        </authorList>
    </citation>
    <scope>NUCLEOTIDE SEQUENCE</scope>
    <source>
        <strain evidence="1">Doubled-haploid Pahang</strain>
    </source>
</reference>
<name>A0A804IZH6_MUSAM</name>
<dbReference type="EMBL" id="HG996470">
    <property type="protein sequence ID" value="CAG1837143.1"/>
    <property type="molecule type" value="Genomic_DNA"/>
</dbReference>
<dbReference type="Proteomes" id="UP000012960">
    <property type="component" value="Unplaced"/>
</dbReference>
<dbReference type="AlphaFoldDB" id="A0A804IZH6"/>
<protein>
    <submittedName>
        <fullName evidence="1">(wild Malaysian banana) hypothetical protein</fullName>
    </submittedName>
</protein>
<gene>
    <name evidence="1" type="ORF">GSMUA_253200.1</name>
</gene>
<reference evidence="2" key="2">
    <citation type="submission" date="2021-05" db="UniProtKB">
        <authorList>
            <consortium name="EnsemblPlants"/>
        </authorList>
    </citation>
    <scope>IDENTIFICATION</scope>
    <source>
        <strain evidence="2">subsp. malaccensis</strain>
    </source>
</reference>
<dbReference type="Gramene" id="Ma05_t00930.1">
    <property type="protein sequence ID" value="Ma05_p00930.1"/>
    <property type="gene ID" value="Ma05_g00930"/>
</dbReference>
<accession>A0A804IZH6</accession>
<proteinExistence type="predicted"/>